<proteinExistence type="predicted"/>
<evidence type="ECO:0000313" key="2">
    <source>
        <dbReference type="Proteomes" id="UP001430954"/>
    </source>
</evidence>
<comment type="caution">
    <text evidence="1">The sequence shown here is derived from an EMBL/GenBank/DDBJ whole genome shotgun (WGS) entry which is preliminary data.</text>
</comment>
<reference evidence="1 2" key="1">
    <citation type="submission" date="2021-09" db="EMBL/GenBank/DDBJ databases">
        <title>Lysobacter sp. 13A isolated from the river sediment.</title>
        <authorList>
            <person name="Liu H."/>
            <person name="Li S."/>
            <person name="Mao S."/>
        </authorList>
    </citation>
    <scope>NUCLEOTIDE SEQUENCE [LARGE SCALE GENOMIC DNA]</scope>
    <source>
        <strain evidence="1 2">13A</strain>
    </source>
</reference>
<sequence>ILRAHFIRPLLNKKASERPLFGLLSTLYQPEPEHLEPDSPLQKELIEFFEEKRDTLLMHTSIEEDLPVFVYCFHRKRLLGPPELIINDLYNTALNKA</sequence>
<gene>
    <name evidence="1" type="ORF">K6753_14415</name>
</gene>
<protein>
    <submittedName>
        <fullName evidence="1">Uncharacterized protein</fullName>
    </submittedName>
</protein>
<feature type="non-terminal residue" evidence="1">
    <location>
        <position position="1"/>
    </location>
</feature>
<organism evidence="1 2">
    <name type="scientific">Novilysobacter selenitireducens</name>
    <dbReference type="NCBI Taxonomy" id="2872639"/>
    <lineage>
        <taxon>Bacteria</taxon>
        <taxon>Pseudomonadati</taxon>
        <taxon>Pseudomonadota</taxon>
        <taxon>Gammaproteobacteria</taxon>
        <taxon>Lysobacterales</taxon>
        <taxon>Lysobacteraceae</taxon>
        <taxon>Novilysobacter</taxon>
    </lineage>
</organism>
<dbReference type="EMBL" id="JAINZW010000039">
    <property type="protein sequence ID" value="MBZ4040719.1"/>
    <property type="molecule type" value="Genomic_DNA"/>
</dbReference>
<dbReference type="RefSeq" id="WP_223677170.1">
    <property type="nucleotide sequence ID" value="NZ_JAINZW010000039.1"/>
</dbReference>
<evidence type="ECO:0000313" key="1">
    <source>
        <dbReference type="EMBL" id="MBZ4040719.1"/>
    </source>
</evidence>
<accession>A0ABS7TA04</accession>
<dbReference type="Proteomes" id="UP001430954">
    <property type="component" value="Unassembled WGS sequence"/>
</dbReference>
<keyword evidence="2" id="KW-1185">Reference proteome</keyword>
<feature type="non-terminal residue" evidence="1">
    <location>
        <position position="97"/>
    </location>
</feature>
<name>A0ABS7TA04_9GAMM</name>